<sequence length="184" mass="19414">MGDTEGPLSPRDLVPAAGGEWHGLLFDNQTVGLPPALTWNFRVPFAPVGGRPAELTVEWLPLAANSWQDLAGRSSACDAFAEPAEASVHHTGHHRYDRVELRVTEQDGPRIRVAVTVAGDIDGLGPAEITADAWLTFTGITVQLSGADTAAAGLTRLAEFTDVTGLIEVPDPRGIAFRFGPAPG</sequence>
<gene>
    <name evidence="1" type="ORF">Adu01nite_12840</name>
</gene>
<name>A0ABQ3YQY8_9ACTN</name>
<protein>
    <submittedName>
        <fullName evidence="1">Uncharacterized protein</fullName>
    </submittedName>
</protein>
<accession>A0ABQ3YQY8</accession>
<evidence type="ECO:0000313" key="1">
    <source>
        <dbReference type="EMBL" id="GID99933.1"/>
    </source>
</evidence>
<comment type="caution">
    <text evidence="1">The sequence shown here is derived from an EMBL/GenBank/DDBJ whole genome shotgun (WGS) entry which is preliminary data.</text>
</comment>
<reference evidence="1 2" key="1">
    <citation type="submission" date="2021-01" db="EMBL/GenBank/DDBJ databases">
        <title>Whole genome shotgun sequence of Actinoplanes durhamensis NBRC 14914.</title>
        <authorList>
            <person name="Komaki H."/>
            <person name="Tamura T."/>
        </authorList>
    </citation>
    <scope>NUCLEOTIDE SEQUENCE [LARGE SCALE GENOMIC DNA]</scope>
    <source>
        <strain evidence="1 2">NBRC 14914</strain>
    </source>
</reference>
<evidence type="ECO:0000313" key="2">
    <source>
        <dbReference type="Proteomes" id="UP000637628"/>
    </source>
</evidence>
<dbReference type="EMBL" id="BOML01000012">
    <property type="protein sequence ID" value="GID99933.1"/>
    <property type="molecule type" value="Genomic_DNA"/>
</dbReference>
<dbReference type="RefSeq" id="WP_203725586.1">
    <property type="nucleotide sequence ID" value="NZ_BAAATX010000015.1"/>
</dbReference>
<proteinExistence type="predicted"/>
<keyword evidence="2" id="KW-1185">Reference proteome</keyword>
<organism evidence="1 2">
    <name type="scientific">Paractinoplanes durhamensis</name>
    <dbReference type="NCBI Taxonomy" id="113563"/>
    <lineage>
        <taxon>Bacteria</taxon>
        <taxon>Bacillati</taxon>
        <taxon>Actinomycetota</taxon>
        <taxon>Actinomycetes</taxon>
        <taxon>Micromonosporales</taxon>
        <taxon>Micromonosporaceae</taxon>
        <taxon>Paractinoplanes</taxon>
    </lineage>
</organism>
<dbReference type="Proteomes" id="UP000637628">
    <property type="component" value="Unassembled WGS sequence"/>
</dbReference>